<feature type="compositionally biased region" description="Polar residues" evidence="1">
    <location>
        <begin position="1080"/>
        <end position="1107"/>
    </location>
</feature>
<comment type="caution">
    <text evidence="2">The sequence shown here is derived from an EMBL/GenBank/DDBJ whole genome shotgun (WGS) entry which is preliminary data.</text>
</comment>
<organism evidence="2 3">
    <name type="scientific">Naganishia liquefaciens</name>
    <dbReference type="NCBI Taxonomy" id="104408"/>
    <lineage>
        <taxon>Eukaryota</taxon>
        <taxon>Fungi</taxon>
        <taxon>Dikarya</taxon>
        <taxon>Basidiomycota</taxon>
        <taxon>Agaricomycotina</taxon>
        <taxon>Tremellomycetes</taxon>
        <taxon>Filobasidiales</taxon>
        <taxon>Filobasidiaceae</taxon>
        <taxon>Naganishia</taxon>
    </lineage>
</organism>
<protein>
    <submittedName>
        <fullName evidence="2">Uncharacterized protein</fullName>
    </submittedName>
</protein>
<gene>
    <name evidence="2" type="ORF">NliqN6_5459</name>
</gene>
<feature type="compositionally biased region" description="Polar residues" evidence="1">
    <location>
        <begin position="350"/>
        <end position="370"/>
    </location>
</feature>
<feature type="compositionally biased region" description="Low complexity" evidence="1">
    <location>
        <begin position="1108"/>
        <end position="1127"/>
    </location>
</feature>
<feature type="region of interest" description="Disordered" evidence="1">
    <location>
        <begin position="1048"/>
        <end position="1167"/>
    </location>
</feature>
<dbReference type="OrthoDB" id="2526154at2759"/>
<evidence type="ECO:0000256" key="1">
    <source>
        <dbReference type="SAM" id="MobiDB-lite"/>
    </source>
</evidence>
<feature type="compositionally biased region" description="Polar residues" evidence="1">
    <location>
        <begin position="519"/>
        <end position="532"/>
    </location>
</feature>
<feature type="region of interest" description="Disordered" evidence="1">
    <location>
        <begin position="766"/>
        <end position="820"/>
    </location>
</feature>
<dbReference type="AlphaFoldDB" id="A0A8H3TXS6"/>
<accession>A0A8H3TXS6</accession>
<feature type="compositionally biased region" description="Polar residues" evidence="1">
    <location>
        <begin position="1142"/>
        <end position="1153"/>
    </location>
</feature>
<sequence>MSSLSTNKSKRIHASDEQTRSRQGSANVMEEMENARKTVRRAQAMGWIKTAPFSISTPSASSHSDSSFSFVSTFSTSQDGSIATGSEETGFGVPRIEGEDEEEMATPKPEASSRMAPMFPAMAMPFRRTGQNASESSPQVRKVSSGSVYSPASPANYDGGMVASTGWLITVVPPDSLYYAFNGESHDVPPDAFASPNQSNTEDNTAEGLDRVLATARLKKWRKGKILPLASDLKGMMRAIGKEWNLPSEIGMEVYLASGTKEYDQGPRQRSGTEDGEMEEEMVGMLSDETWRMVWAEYISEAEGMRLRAAIGRYVAQPDPRTIPGRDRQHLEAKDAASNESERRDLQEGDSPSSPELPLTGNTFGSTNQPFAELSQDVSPALNPVDLPHGSIPAAHHIDTLTPDSSQTSFGPSSVPPPKDILSSAAQTMLSPSPSSVFPGASSSQQASPMSAFGSRSNGNAMQRRVLGKIEFDFDSGPGSRGEWYSTWLKRRVQTRQRREDADNDNSSGLGMRPLRLASRNSPSAKSDTSEYVEQPETAEGQAEYAPLMDEDEDEPTNGHTESPRSISPSSDQEDVQLDHLVSGALNAAFPEGSDDFVHAFASGHIGNQAAQPTYSWKDIGSQRILEDSVKLEQLAPPPVLENDREVDMAEIRQMLETKNAKAVNQELLVPAHRGQLLASPIDLTSPQIDNSPQPQSLLVTRPDALSIEPPPDGSTTVHGLGMGIDMDDEEAKRGSAVVISSQLDILERALRELSPRDIRFSVYPGLPDPSTIVPAEEPTSYAVDDDTSSRASSRQAQQRFSDATEESLPETTATIPSRDYSVAPLTARIQTPILATEPIFARTPDAYASYQNFTPRTVPNGKQPTSLSLETMSRMEYEAGYGNNSTELPKKSPGWKPTRPARPPSPHLEQYTAPSPHLKLSDTPPPASMTVIDTRGLSKSPEEPVIERPRVPSGSKSMNKLNRLFNRRVSEKSTDESKESAGQTVSVEAADQGTASKSPKPNDSFGRRFFKGLHVKSPSSSHETFSTAVISDPVVVSTTNKQAYQLSQLQQQQASPPAPPIPEKAVSIAPRSIPSSPSLDTLHTAKTSQHAFGTPTIPTSPSLNTIMSAAGPASSPNSPSMAGGAAVRRKPVPRREGDESLPTSQSVRSITSFVLEDAPKRARKVT</sequence>
<feature type="compositionally biased region" description="Basic and acidic residues" evidence="1">
    <location>
        <begin position="969"/>
        <end position="980"/>
    </location>
</feature>
<feature type="region of interest" description="Disordered" evidence="1">
    <location>
        <begin position="129"/>
        <end position="149"/>
    </location>
</feature>
<evidence type="ECO:0000313" key="2">
    <source>
        <dbReference type="EMBL" id="GHJ89057.1"/>
    </source>
</evidence>
<feature type="region of interest" description="Disordered" evidence="1">
    <location>
        <begin position="317"/>
        <end position="459"/>
    </location>
</feature>
<keyword evidence="3" id="KW-1185">Reference proteome</keyword>
<proteinExistence type="predicted"/>
<feature type="compositionally biased region" description="Polar residues" evidence="1">
    <location>
        <begin position="558"/>
        <end position="571"/>
    </location>
</feature>
<feature type="compositionally biased region" description="Low complexity" evidence="1">
    <location>
        <begin position="790"/>
        <end position="802"/>
    </location>
</feature>
<feature type="compositionally biased region" description="Low complexity" evidence="1">
    <location>
        <begin position="431"/>
        <end position="448"/>
    </location>
</feature>
<feature type="region of interest" description="Disordered" evidence="1">
    <location>
        <begin position="882"/>
        <end position="1010"/>
    </location>
</feature>
<dbReference type="EMBL" id="BLZA01000035">
    <property type="protein sequence ID" value="GHJ89057.1"/>
    <property type="molecule type" value="Genomic_DNA"/>
</dbReference>
<feature type="region of interest" description="Disordered" evidence="1">
    <location>
        <begin position="494"/>
        <end position="574"/>
    </location>
</feature>
<reference evidence="2" key="1">
    <citation type="submission" date="2020-07" db="EMBL/GenBank/DDBJ databases">
        <title>Draft Genome Sequence of a Deep-Sea Yeast, Naganishia (Cryptococcus) liquefaciens strain N6.</title>
        <authorList>
            <person name="Han Y.W."/>
            <person name="Kajitani R."/>
            <person name="Morimoto H."/>
            <person name="Parhat M."/>
            <person name="Tsubouchi H."/>
            <person name="Bakenova O."/>
            <person name="Ogata M."/>
            <person name="Argunhan B."/>
            <person name="Aoki R."/>
            <person name="Kajiwara S."/>
            <person name="Itoh T."/>
            <person name="Iwasaki H."/>
        </authorList>
    </citation>
    <scope>NUCLEOTIDE SEQUENCE</scope>
    <source>
        <strain evidence="2">N6</strain>
    </source>
</reference>
<feature type="compositionally biased region" description="Basic and acidic residues" evidence="1">
    <location>
        <begin position="941"/>
        <end position="951"/>
    </location>
</feature>
<evidence type="ECO:0000313" key="3">
    <source>
        <dbReference type="Proteomes" id="UP000620104"/>
    </source>
</evidence>
<feature type="compositionally biased region" description="Basic and acidic residues" evidence="1">
    <location>
        <begin position="324"/>
        <end position="347"/>
    </location>
</feature>
<feature type="compositionally biased region" description="Low complexity" evidence="1">
    <location>
        <begin position="1068"/>
        <end position="1079"/>
    </location>
</feature>
<feature type="region of interest" description="Disordered" evidence="1">
    <location>
        <begin position="1"/>
        <end position="37"/>
    </location>
</feature>
<dbReference type="Proteomes" id="UP000620104">
    <property type="component" value="Unassembled WGS sequence"/>
</dbReference>
<feature type="compositionally biased region" description="Polar residues" evidence="1">
    <location>
        <begin position="402"/>
        <end position="412"/>
    </location>
</feature>
<name>A0A8H3TXS6_9TREE</name>